<dbReference type="RefSeq" id="WP_130855848.1">
    <property type="nucleotide sequence ID" value="NZ_JBHLWO010000002.1"/>
</dbReference>
<dbReference type="InterPro" id="IPR055262">
    <property type="entry name" value="GGT_CS"/>
</dbReference>
<evidence type="ECO:0000256" key="6">
    <source>
        <dbReference type="ARBA" id="ARBA00023145"/>
    </source>
</evidence>
<comment type="catalytic activity">
    <reaction evidence="1 9">
        <text>an S-substituted glutathione + H2O = an S-substituted L-cysteinylglycine + L-glutamate</text>
        <dbReference type="Rhea" id="RHEA:59468"/>
        <dbReference type="ChEBI" id="CHEBI:15377"/>
        <dbReference type="ChEBI" id="CHEBI:29985"/>
        <dbReference type="ChEBI" id="CHEBI:90779"/>
        <dbReference type="ChEBI" id="CHEBI:143103"/>
        <dbReference type="EC" id="3.4.19.13"/>
    </reaction>
</comment>
<evidence type="ECO:0000313" key="12">
    <source>
        <dbReference type="Proteomes" id="UP001589774"/>
    </source>
</evidence>
<evidence type="ECO:0000256" key="8">
    <source>
        <dbReference type="ARBA" id="ARBA00047417"/>
    </source>
</evidence>
<comment type="catalytic activity">
    <reaction evidence="2 9">
        <text>glutathione + H2O = L-cysteinylglycine + L-glutamate</text>
        <dbReference type="Rhea" id="RHEA:28807"/>
        <dbReference type="ChEBI" id="CHEBI:15377"/>
        <dbReference type="ChEBI" id="CHEBI:29985"/>
        <dbReference type="ChEBI" id="CHEBI:57925"/>
        <dbReference type="ChEBI" id="CHEBI:61694"/>
        <dbReference type="EC" id="3.4.19.13"/>
    </reaction>
</comment>
<gene>
    <name evidence="11" type="primary">ggt</name>
    <name evidence="11" type="ORF">ACFFI0_14730</name>
</gene>
<dbReference type="GO" id="GO:0103068">
    <property type="term" value="F:leukotriene C4 gamma-glutamyl transferase activity"/>
    <property type="evidence" value="ECO:0007669"/>
    <property type="project" value="UniProtKB-EC"/>
</dbReference>
<feature type="chain" id="PRO_5046240708" description="Glutathione hydrolase proenzyme" evidence="10">
    <location>
        <begin position="29"/>
        <end position="568"/>
    </location>
</feature>
<comment type="PTM">
    <text evidence="9">Cleaved by autocatalysis into a large and a small subunit.</text>
</comment>
<evidence type="ECO:0000256" key="7">
    <source>
        <dbReference type="ARBA" id="ARBA00023315"/>
    </source>
</evidence>
<dbReference type="EC" id="3.4.19.13" evidence="9"/>
<dbReference type="PRINTS" id="PR01210">
    <property type="entry name" value="GGTRANSPTASE"/>
</dbReference>
<accession>A0ABV6HNS2</accession>
<evidence type="ECO:0000256" key="9">
    <source>
        <dbReference type="RuleBase" id="RU368036"/>
    </source>
</evidence>
<dbReference type="Proteomes" id="UP001589774">
    <property type="component" value="Unassembled WGS sequence"/>
</dbReference>
<keyword evidence="7 9" id="KW-0012">Acyltransferase</keyword>
<evidence type="ECO:0000256" key="10">
    <source>
        <dbReference type="SAM" id="SignalP"/>
    </source>
</evidence>
<keyword evidence="6 9" id="KW-0865">Zymogen</keyword>
<evidence type="ECO:0000256" key="3">
    <source>
        <dbReference type="ARBA" id="ARBA00009381"/>
    </source>
</evidence>
<organism evidence="11 12">
    <name type="scientific">Olivibacter oleidegradans</name>
    <dbReference type="NCBI Taxonomy" id="760123"/>
    <lineage>
        <taxon>Bacteria</taxon>
        <taxon>Pseudomonadati</taxon>
        <taxon>Bacteroidota</taxon>
        <taxon>Sphingobacteriia</taxon>
        <taxon>Sphingobacteriales</taxon>
        <taxon>Sphingobacteriaceae</taxon>
        <taxon>Olivibacter</taxon>
    </lineage>
</organism>
<keyword evidence="10" id="KW-0732">Signal</keyword>
<comment type="caution">
    <text evidence="11">The sequence shown here is derived from an EMBL/GenBank/DDBJ whole genome shotgun (WGS) entry which is preliminary data.</text>
</comment>
<dbReference type="Pfam" id="PF01019">
    <property type="entry name" value="G_glu_transpept"/>
    <property type="match status" value="1"/>
</dbReference>
<dbReference type="InterPro" id="IPR029055">
    <property type="entry name" value="Ntn_hydrolases_N"/>
</dbReference>
<proteinExistence type="inferred from homology"/>
<keyword evidence="4 9" id="KW-0808">Transferase</keyword>
<evidence type="ECO:0000256" key="1">
    <source>
        <dbReference type="ARBA" id="ARBA00001049"/>
    </source>
</evidence>
<evidence type="ECO:0000313" key="11">
    <source>
        <dbReference type="EMBL" id="MFC0319573.1"/>
    </source>
</evidence>
<comment type="subunit">
    <text evidence="9">This enzyme consists of two polypeptide chains, which are synthesized in precursor form from a single polypeptide.</text>
</comment>
<dbReference type="Gene3D" id="1.10.246.130">
    <property type="match status" value="1"/>
</dbReference>
<dbReference type="EC" id="2.3.2.2" evidence="9"/>
<evidence type="ECO:0000256" key="2">
    <source>
        <dbReference type="ARBA" id="ARBA00001089"/>
    </source>
</evidence>
<reference evidence="11 12" key="1">
    <citation type="submission" date="2024-09" db="EMBL/GenBank/DDBJ databases">
        <authorList>
            <person name="Sun Q."/>
            <person name="Mori K."/>
        </authorList>
    </citation>
    <scope>NUCLEOTIDE SEQUENCE [LARGE SCALE GENOMIC DNA]</scope>
    <source>
        <strain evidence="11 12">CCM 7765</strain>
    </source>
</reference>
<dbReference type="InterPro" id="IPR000101">
    <property type="entry name" value="GGT_peptidase"/>
</dbReference>
<dbReference type="InterPro" id="IPR043138">
    <property type="entry name" value="GGT_lsub"/>
</dbReference>
<dbReference type="NCBIfam" id="TIGR00066">
    <property type="entry name" value="g_glut_trans"/>
    <property type="match status" value="1"/>
</dbReference>
<evidence type="ECO:0000256" key="4">
    <source>
        <dbReference type="ARBA" id="ARBA00022679"/>
    </source>
</evidence>
<dbReference type="InterPro" id="IPR043137">
    <property type="entry name" value="GGT_ssub_C"/>
</dbReference>
<keyword evidence="9" id="KW-0317">Glutathione biosynthesis</keyword>
<sequence>MNTYLRSIGRFSCLLLCFLLPTHHIVVAQDAVSGYRNGMVVSAHPIASEVGLNILKKGGNAVDAAIAVQFALAVVYPNAGNIGGGGFMVYRSAKNEFAALDFRETAPGKATRDMYLDPEGNPIERLSLDGQLSVGVPGTVDGMVKAHEKYAKLAWKDLLQPAIDLARKGFPLTAMQAEELNARKEAFQRFNPMGTALINKKSEWKGGDLLVQKDLARTLTAIKEKGRAGFYEGRTAFLILEEMKRGNGIISYEDLKRYQAKWREPIIGNYKGYQVVSMPPSSSGGIALVSLLKSVEPYPLSRWGFQQDSTIQVMVEAERRVYADRAEHLGDIDFYPVPIKGLLDSNYQLGRMRDMNFNRATPSSAIKAGSPQHHESEQTTHFSIVDKEGNAVSITTTLNNAYGSQVVVQKGGFLLNDEMDDFSIKPGVPNLYGLLGGKANAIEPGKRMLSAMSPTILTKDNKLFMVLGTPGGSTIITSVFQTILNVIEFDKTMQQAVDAPRFHHQWMPDEVFVEENAITDAVRTRLEQKGYKFTPRGSIGRVDAILVGSDGSLMGGADSRGDDKAVGY</sequence>
<dbReference type="InterPro" id="IPR051792">
    <property type="entry name" value="GGT_bact"/>
</dbReference>
<dbReference type="PANTHER" id="PTHR43199:SF1">
    <property type="entry name" value="GLUTATHIONE HYDROLASE PROENZYME"/>
    <property type="match status" value="1"/>
</dbReference>
<protein>
    <recommendedName>
        <fullName evidence="9">Glutathione hydrolase proenzyme</fullName>
        <ecNumber evidence="9">2.3.2.2</ecNumber>
        <ecNumber evidence="9">3.4.19.13</ecNumber>
    </recommendedName>
    <component>
        <recommendedName>
            <fullName evidence="9">Glutathione hydrolase large chain</fullName>
        </recommendedName>
    </component>
    <component>
        <recommendedName>
            <fullName evidence="9">Glutathione hydrolase small chain</fullName>
        </recommendedName>
    </component>
</protein>
<dbReference type="PANTHER" id="PTHR43199">
    <property type="entry name" value="GLUTATHIONE HYDROLASE"/>
    <property type="match status" value="1"/>
</dbReference>
<comment type="catalytic activity">
    <reaction evidence="8 9">
        <text>an N-terminal (5-L-glutamyl)-[peptide] + an alpha-amino acid = 5-L-glutamyl amino acid + an N-terminal L-alpha-aminoacyl-[peptide]</text>
        <dbReference type="Rhea" id="RHEA:23904"/>
        <dbReference type="Rhea" id="RHEA-COMP:9780"/>
        <dbReference type="Rhea" id="RHEA-COMP:9795"/>
        <dbReference type="ChEBI" id="CHEBI:77644"/>
        <dbReference type="ChEBI" id="CHEBI:78597"/>
        <dbReference type="ChEBI" id="CHEBI:78599"/>
        <dbReference type="ChEBI" id="CHEBI:78608"/>
        <dbReference type="EC" id="2.3.2.2"/>
    </reaction>
</comment>
<name>A0ABV6HNS2_9SPHI</name>
<dbReference type="EMBL" id="JBHLWO010000002">
    <property type="protein sequence ID" value="MFC0319573.1"/>
    <property type="molecule type" value="Genomic_DNA"/>
</dbReference>
<dbReference type="SUPFAM" id="SSF56235">
    <property type="entry name" value="N-terminal nucleophile aminohydrolases (Ntn hydrolases)"/>
    <property type="match status" value="1"/>
</dbReference>
<feature type="signal peptide" evidence="10">
    <location>
        <begin position="1"/>
        <end position="28"/>
    </location>
</feature>
<comment type="pathway">
    <text evidence="9">Sulfur metabolism; glutathione metabolism.</text>
</comment>
<dbReference type="Gene3D" id="3.60.20.40">
    <property type="match status" value="1"/>
</dbReference>
<dbReference type="PROSITE" id="PS00462">
    <property type="entry name" value="G_GLU_TRANSPEPTIDASE"/>
    <property type="match status" value="1"/>
</dbReference>
<comment type="similarity">
    <text evidence="3 9">Belongs to the gamma-glutamyltransferase family.</text>
</comment>
<evidence type="ECO:0000256" key="5">
    <source>
        <dbReference type="ARBA" id="ARBA00022801"/>
    </source>
</evidence>
<keyword evidence="12" id="KW-1185">Reference proteome</keyword>
<keyword evidence="5 9" id="KW-0378">Hydrolase</keyword>